<dbReference type="PIRSF" id="PIRSF038193">
    <property type="entry name" value="Hyaluronidase"/>
    <property type="match status" value="1"/>
</dbReference>
<evidence type="ECO:0000256" key="2">
    <source>
        <dbReference type="ARBA" id="ARBA00023157"/>
    </source>
</evidence>
<keyword evidence="9" id="KW-1185">Reference proteome</keyword>
<dbReference type="RefSeq" id="XP_042934670.1">
    <property type="nucleotide sequence ID" value="XM_043078736.1"/>
</dbReference>
<feature type="disulfide bond" evidence="5">
    <location>
        <begin position="36"/>
        <end position="325"/>
    </location>
</feature>
<keyword evidence="2 5" id="KW-1015">Disulfide bond</keyword>
<evidence type="ECO:0000256" key="6">
    <source>
        <dbReference type="RuleBase" id="RU610713"/>
    </source>
</evidence>
<feature type="active site" description="Proton donor" evidence="4">
    <location>
        <position position="126"/>
    </location>
</feature>
<dbReference type="Proteomes" id="UP000006672">
    <property type="component" value="Unassembled WGS sequence"/>
</dbReference>
<comment type="similarity">
    <text evidence="1 3 6">Belongs to the glycosyl hydrolase 56 family.</text>
</comment>
<evidence type="ECO:0000313" key="10">
    <source>
        <dbReference type="WBParaSite" id="Bm5921.1"/>
    </source>
</evidence>
<dbReference type="GO" id="GO:0030214">
    <property type="term" value="P:hyaluronan catabolic process"/>
    <property type="evidence" value="ECO:0007669"/>
    <property type="project" value="TreeGrafter"/>
</dbReference>
<dbReference type="AlphaFoldDB" id="A0A4E9FAY9"/>
<dbReference type="GO" id="GO:0004415">
    <property type="term" value="F:hyalurononglucosaminidase activity"/>
    <property type="evidence" value="ECO:0007669"/>
    <property type="project" value="UniProtKB-UniRule"/>
</dbReference>
<reference evidence="10" key="3">
    <citation type="submission" date="2022-04" db="UniProtKB">
        <authorList>
            <consortium name="WormBaseParasite"/>
        </authorList>
    </citation>
    <scope>IDENTIFICATION</scope>
</reference>
<proteinExistence type="inferred from homology"/>
<dbReference type="WBParaSite" id="Bm5921.1">
    <property type="protein sequence ID" value="Bm5921.1"/>
    <property type="gene ID" value="WBGene00226182"/>
</dbReference>
<dbReference type="SUPFAM" id="SSF51445">
    <property type="entry name" value="(Trans)glycosidases"/>
    <property type="match status" value="1"/>
</dbReference>
<dbReference type="GeneID" id="66059967"/>
<dbReference type="InterPro" id="IPR018155">
    <property type="entry name" value="Hyaluronidase"/>
</dbReference>
<reference evidence="9" key="1">
    <citation type="journal article" date="2007" name="Science">
        <title>Draft genome of the filarial nematode parasite Brugia malayi.</title>
        <authorList>
            <person name="Ghedin E."/>
            <person name="Wang S."/>
            <person name="Spiro D."/>
            <person name="Caler E."/>
            <person name="Zhao Q."/>
            <person name="Crabtree J."/>
            <person name="Allen J.E."/>
            <person name="Delcher A.L."/>
            <person name="Guiliano D.B."/>
            <person name="Miranda-Saavedra D."/>
            <person name="Angiuoli S.V."/>
            <person name="Creasy T."/>
            <person name="Amedeo P."/>
            <person name="Haas B."/>
            <person name="El-Sayed N.M."/>
            <person name="Wortman J.R."/>
            <person name="Feldblyum T."/>
            <person name="Tallon L."/>
            <person name="Schatz M."/>
            <person name="Shumway M."/>
            <person name="Koo H."/>
            <person name="Salzberg S.L."/>
            <person name="Schobel S."/>
            <person name="Pertea M."/>
            <person name="Pop M."/>
            <person name="White O."/>
            <person name="Barton G.J."/>
            <person name="Carlow C.K."/>
            <person name="Crawford M.J."/>
            <person name="Daub J."/>
            <person name="Dimmic M.W."/>
            <person name="Estes C.F."/>
            <person name="Foster J.M."/>
            <person name="Ganatra M."/>
            <person name="Gregory W.F."/>
            <person name="Johnson N.M."/>
            <person name="Jin J."/>
            <person name="Komuniecki R."/>
            <person name="Korf I."/>
            <person name="Kumar S."/>
            <person name="Laney S."/>
            <person name="Li B.W."/>
            <person name="Li W."/>
            <person name="Lindblom T.H."/>
            <person name="Lustigman S."/>
            <person name="Ma D."/>
            <person name="Maina C.V."/>
            <person name="Martin D.M."/>
            <person name="McCarter J.P."/>
            <person name="McReynolds L."/>
            <person name="Mitreva M."/>
            <person name="Nutman T.B."/>
            <person name="Parkinson J."/>
            <person name="Peregrin-Alvarez J.M."/>
            <person name="Poole C."/>
            <person name="Ren Q."/>
            <person name="Saunders L."/>
            <person name="Sluder A.E."/>
            <person name="Smith K."/>
            <person name="Stanke M."/>
            <person name="Unnasch T.R."/>
            <person name="Ware J."/>
            <person name="Wei A.D."/>
            <person name="Weil G."/>
            <person name="Williams D.J."/>
            <person name="Zhang Y."/>
            <person name="Williams S.A."/>
            <person name="Fraser-Liggett C."/>
            <person name="Slatko B."/>
            <person name="Blaxter M.L."/>
            <person name="Scott A.L."/>
        </authorList>
    </citation>
    <scope>NUCLEOTIDE SEQUENCE</scope>
    <source>
        <strain evidence="9">FR3</strain>
    </source>
</reference>
<accession>A0A8L7TAH7</accession>
<dbReference type="PANTHER" id="PTHR11769">
    <property type="entry name" value="HYALURONIDASE"/>
    <property type="match status" value="1"/>
</dbReference>
<dbReference type="GO" id="GO:0005975">
    <property type="term" value="P:carbohydrate metabolic process"/>
    <property type="evidence" value="ECO:0007669"/>
    <property type="project" value="UniProtKB-UniRule"/>
</dbReference>
<dbReference type="CTD" id="66059967"/>
<comment type="catalytic activity">
    <reaction evidence="6">
        <text>Random hydrolysis of (1-&gt;4)-linkages between N-acetyl-beta-D-glucosamine and D-glucuronate residues in hyaluronate.</text>
        <dbReference type="EC" id="3.2.1.35"/>
    </reaction>
</comment>
<accession>A0A4E9FAY9</accession>
<dbReference type="EC" id="3.2.1.35" evidence="6"/>
<sequence length="406" mass="47047">MKHLFVQILPIIWLTTVNGREWKTFEVRWNVPTHQCKNWSEIQKPEHYGILVNDEYKFYGNVVVTLYEEKFGLYPYYKNYSNLSSAVNGGIPQRANLTEHLLKVENDTINAIPNENFDGLAIIDYEKWRPLYEHNWSTKRIYRNASIDYVKERYENITQENATSIAIKEFNEAAMKFLTATIREVKRIRPKALWGFYGMPFCNYSAGINGTVACGEVYEEFNDRLKPLYMEATALYPSIYLPRRNSGAGGCLYVTSVLQEAKRCAEKLKPSVPIFTFIGFEYFPLNLTDPFYTEQDLFNSLHRSFDMGIQGAIIWSTSKDMANRCLSIGNYIRDHLGPEVENLKKLSEICDNAKTNRITANYTHEPLCAMRNGLYKYCHKINKKWDHSFSTSIVSTSTVTSKKKAK</sequence>
<dbReference type="InterPro" id="IPR013785">
    <property type="entry name" value="Aldolase_TIM"/>
</dbReference>
<reference evidence="8" key="2">
    <citation type="submission" date="2019-04" db="EMBL/GenBank/DDBJ databases">
        <authorList>
            <person name="Howe K."/>
            <person name="Paulini M."/>
            <person name="Williams G."/>
        </authorList>
    </citation>
    <scope>NUCLEOTIDE SEQUENCE [LARGE SCALE GENOMIC DNA]</scope>
    <source>
        <strain evidence="8">FR3</strain>
    </source>
</reference>
<dbReference type="EMBL" id="CAAKNF010000193">
    <property type="protein sequence ID" value="VIO94007.1"/>
    <property type="molecule type" value="Genomic_DNA"/>
</dbReference>
<keyword evidence="7" id="KW-0732">Signal</keyword>
<protein>
    <recommendedName>
        <fullName evidence="6">Hyaluronidase</fullName>
        <ecNumber evidence="6">3.2.1.35</ecNumber>
    </recommendedName>
</protein>
<dbReference type="Gene3D" id="3.20.20.70">
    <property type="entry name" value="Aldolase class I"/>
    <property type="match status" value="1"/>
</dbReference>
<evidence type="ECO:0000256" key="4">
    <source>
        <dbReference type="PIRSR" id="PIRSR038193-1"/>
    </source>
</evidence>
<name>A0A4E9FAY9_BRUMA</name>
<evidence type="ECO:0000256" key="1">
    <source>
        <dbReference type="ARBA" id="ARBA00008871"/>
    </source>
</evidence>
<gene>
    <name evidence="8" type="primary">Bma-chhy-1</name>
    <name evidence="8" type="ORF">BM_BM5921</name>
</gene>
<keyword evidence="6" id="KW-0326">Glycosidase</keyword>
<feature type="signal peptide" evidence="7">
    <location>
        <begin position="1"/>
        <end position="19"/>
    </location>
</feature>
<evidence type="ECO:0000313" key="9">
    <source>
        <dbReference type="Proteomes" id="UP000006672"/>
    </source>
</evidence>
<feature type="disulfide bond" evidence="5">
    <location>
        <begin position="202"/>
        <end position="214"/>
    </location>
</feature>
<feature type="chain" id="PRO_5023919541" description="Hyaluronidase" evidence="7">
    <location>
        <begin position="20"/>
        <end position="406"/>
    </location>
</feature>
<evidence type="ECO:0000313" key="8">
    <source>
        <dbReference type="EMBL" id="VIO94007.1"/>
    </source>
</evidence>
<evidence type="ECO:0000256" key="5">
    <source>
        <dbReference type="PIRSR" id="PIRSR038193-3"/>
    </source>
</evidence>
<dbReference type="InterPro" id="IPR017853">
    <property type="entry name" value="GH"/>
</dbReference>
<evidence type="ECO:0000256" key="7">
    <source>
        <dbReference type="SAM" id="SignalP"/>
    </source>
</evidence>
<dbReference type="KEGG" id="bmy:BM_BM5921"/>
<keyword evidence="6" id="KW-0378">Hydrolase</keyword>
<dbReference type="Pfam" id="PF01630">
    <property type="entry name" value="Glyco_hydro_56"/>
    <property type="match status" value="1"/>
</dbReference>
<organism evidence="8">
    <name type="scientific">Brugia malayi</name>
    <name type="common">Filarial nematode worm</name>
    <dbReference type="NCBI Taxonomy" id="6279"/>
    <lineage>
        <taxon>Eukaryota</taxon>
        <taxon>Metazoa</taxon>
        <taxon>Ecdysozoa</taxon>
        <taxon>Nematoda</taxon>
        <taxon>Chromadorea</taxon>
        <taxon>Rhabditida</taxon>
        <taxon>Spirurina</taxon>
        <taxon>Spiruromorpha</taxon>
        <taxon>Filarioidea</taxon>
        <taxon>Onchocercidae</taxon>
        <taxon>Brugia</taxon>
    </lineage>
</organism>
<evidence type="ECO:0000256" key="3">
    <source>
        <dbReference type="PIRNR" id="PIRNR038193"/>
    </source>
</evidence>
<dbReference type="PRINTS" id="PR00846">
    <property type="entry name" value="GLHYDRLASE56"/>
</dbReference>
<dbReference type="PANTHER" id="PTHR11769:SF35">
    <property type="entry name" value="HYALURONIDASE"/>
    <property type="match status" value="1"/>
</dbReference>
<dbReference type="OrthoDB" id="5796153at2759"/>